<organism evidence="5">
    <name type="scientific">Candidatus Fermentithermobacillus carboniphilus</name>
    <dbReference type="NCBI Taxonomy" id="3085328"/>
    <lineage>
        <taxon>Bacteria</taxon>
        <taxon>Bacillati</taxon>
        <taxon>Bacillota</taxon>
        <taxon>Candidatus Fermentithermobacillia</taxon>
        <taxon>Candidatus Fermentithermobacillales</taxon>
        <taxon>Candidatus Fermentithermobacillaceae</taxon>
        <taxon>Candidatus Fermentithermobacillus</taxon>
    </lineage>
</organism>
<dbReference type="CDD" id="cd02440">
    <property type="entry name" value="AdoMet_MTases"/>
    <property type="match status" value="1"/>
</dbReference>
<dbReference type="GO" id="GO:0008757">
    <property type="term" value="F:S-adenosylmethionine-dependent methyltransferase activity"/>
    <property type="evidence" value="ECO:0007669"/>
    <property type="project" value="InterPro"/>
</dbReference>
<dbReference type="KEGG" id="fcz:IMF26_10340"/>
<protein>
    <submittedName>
        <fullName evidence="5">Class I SAM-dependent methyltransferase</fullName>
    </submittedName>
</protein>
<keyword evidence="2 5" id="KW-0489">Methyltransferase</keyword>
<evidence type="ECO:0000256" key="3">
    <source>
        <dbReference type="ARBA" id="ARBA00022679"/>
    </source>
</evidence>
<reference evidence="5" key="1">
    <citation type="submission" date="2020-10" db="EMBL/GenBank/DDBJ databases">
        <authorList>
            <person name="Kadnikov V."/>
            <person name="Beletsky A.V."/>
            <person name="Mardanov A.V."/>
            <person name="Karnachuk O.V."/>
            <person name="Ravin N.V."/>
        </authorList>
    </citation>
    <scope>NUCLEOTIDE SEQUENCE</scope>
    <source>
        <strain evidence="5">Bu02</strain>
    </source>
</reference>
<name>A0AAT9LCC7_9FIRM</name>
<evidence type="ECO:0000259" key="4">
    <source>
        <dbReference type="Pfam" id="PF08241"/>
    </source>
</evidence>
<evidence type="ECO:0000313" key="5">
    <source>
        <dbReference type="EMBL" id="QUL98399.1"/>
    </source>
</evidence>
<evidence type="ECO:0000256" key="1">
    <source>
        <dbReference type="ARBA" id="ARBA00008361"/>
    </source>
</evidence>
<feature type="domain" description="Methyltransferase type 11" evidence="4">
    <location>
        <begin position="48"/>
        <end position="141"/>
    </location>
</feature>
<dbReference type="Pfam" id="PF08241">
    <property type="entry name" value="Methyltransf_11"/>
    <property type="match status" value="1"/>
</dbReference>
<dbReference type="Gene3D" id="3.40.50.150">
    <property type="entry name" value="Vaccinia Virus protein VP39"/>
    <property type="match status" value="1"/>
</dbReference>
<dbReference type="AlphaFoldDB" id="A0AAT9LCC7"/>
<dbReference type="PANTHER" id="PTHR44942">
    <property type="entry name" value="METHYLTRANSF_11 DOMAIN-CONTAINING PROTEIN"/>
    <property type="match status" value="1"/>
</dbReference>
<gene>
    <name evidence="5" type="ORF">IMF26_10340</name>
</gene>
<dbReference type="InterPro" id="IPR013216">
    <property type="entry name" value="Methyltransf_11"/>
</dbReference>
<keyword evidence="3" id="KW-0808">Transferase</keyword>
<accession>A0AAT9LCC7</accession>
<sequence>MDKKKNTSWDNVARWYNELLNKEGTYQKELILPNLLRLMAIKEGEVVLDLACGQGFFAREFRKHGARVIGVDVSKKLIDIARKSSPEDISYHVASAENLAFIEDGSVDKVAIVLAIQNIQDMHSVFFECRRVLKPEGKLYLVLNHPAFRIPGASSWGWDRENNVIYRRIDRYISESTVKIKIHPGADPRQYTLTFHRPLQLYFKVLAKAEFCVTRLEEWNSHKTSQPGPRKEAEDRARKEIPLFLYIEAAIHGSR</sequence>
<dbReference type="GO" id="GO:0032259">
    <property type="term" value="P:methylation"/>
    <property type="evidence" value="ECO:0007669"/>
    <property type="project" value="UniProtKB-KW"/>
</dbReference>
<evidence type="ECO:0000256" key="2">
    <source>
        <dbReference type="ARBA" id="ARBA00022603"/>
    </source>
</evidence>
<reference evidence="5" key="2">
    <citation type="journal article" date="2023" name="Biology">
        <title>Prokaryotic Life Associated with Coal-Fire Gas Vents Revealed by Metagenomics.</title>
        <authorList>
            <person name="Kadnikov V.V."/>
            <person name="Mardanov A.V."/>
            <person name="Beletsky A.V."/>
            <person name="Karnachuk O.V."/>
            <person name="Ravin N.V."/>
        </authorList>
    </citation>
    <scope>NUCLEOTIDE SEQUENCE</scope>
    <source>
        <strain evidence="5">Bu02</strain>
    </source>
</reference>
<dbReference type="PANTHER" id="PTHR44942:SF4">
    <property type="entry name" value="METHYLTRANSFERASE TYPE 11 DOMAIN-CONTAINING PROTEIN"/>
    <property type="match status" value="1"/>
</dbReference>
<dbReference type="EMBL" id="CP062796">
    <property type="protein sequence ID" value="QUL98399.1"/>
    <property type="molecule type" value="Genomic_DNA"/>
</dbReference>
<dbReference type="InterPro" id="IPR051052">
    <property type="entry name" value="Diverse_substrate_MTase"/>
</dbReference>
<dbReference type="SUPFAM" id="SSF53335">
    <property type="entry name" value="S-adenosyl-L-methionine-dependent methyltransferases"/>
    <property type="match status" value="1"/>
</dbReference>
<dbReference type="InterPro" id="IPR029063">
    <property type="entry name" value="SAM-dependent_MTases_sf"/>
</dbReference>
<proteinExistence type="inferred from homology"/>
<comment type="similarity">
    <text evidence="1">Belongs to the methyltransferase superfamily.</text>
</comment>